<protein>
    <recommendedName>
        <fullName evidence="6">DUF4013 domain-containing protein</fullName>
    </recommendedName>
</protein>
<name>A0A2N5CW92_9CAUL</name>
<accession>A0A2N5CW92</accession>
<evidence type="ECO:0008006" key="6">
    <source>
        <dbReference type="Google" id="ProtNLM"/>
    </source>
</evidence>
<dbReference type="RefSeq" id="WP_101712297.1">
    <property type="nucleotide sequence ID" value="NZ_CP026100.1"/>
</dbReference>
<dbReference type="Proteomes" id="UP000281192">
    <property type="component" value="Chromosome"/>
</dbReference>
<organism evidence="3 4">
    <name type="scientific">Caulobacter flavus</name>
    <dbReference type="NCBI Taxonomy" id="1679497"/>
    <lineage>
        <taxon>Bacteria</taxon>
        <taxon>Pseudomonadati</taxon>
        <taxon>Pseudomonadota</taxon>
        <taxon>Alphaproteobacteria</taxon>
        <taxon>Caulobacterales</taxon>
        <taxon>Caulobacteraceae</taxon>
        <taxon>Caulobacter</taxon>
    </lineage>
</organism>
<keyword evidence="5" id="KW-1185">Reference proteome</keyword>
<proteinExistence type="predicted"/>
<dbReference type="KEGG" id="cfh:C1707_00930"/>
<sequence length="259" mass="25724">MGEASIAIGATARAGIAGVTRLTPRTWAALAAACLVGLVGRYLGGAFVLLADFVAAALAYGALYRAAFDGPAGLAGLRCGREEALMAAVQLLLGLVFLVVIAVLLVVVGAVALGVARAAAPGFDATSSEAWRAALSGPLAAFAASLAPLASLAVLAWLAARLALAPAASIAAGRLQVLSAFDLTKGRAGLLVALGLVFYLPSVLIAASGKAAFDGAGAFLVQAAAVGLYYFCVAPAWTAACVHVYRHAPSLAVAQPPEA</sequence>
<evidence type="ECO:0000313" key="4">
    <source>
        <dbReference type="Proteomes" id="UP000234483"/>
    </source>
</evidence>
<feature type="transmembrane region" description="Helical" evidence="1">
    <location>
        <begin position="188"/>
        <end position="207"/>
    </location>
</feature>
<feature type="transmembrane region" description="Helical" evidence="1">
    <location>
        <begin position="84"/>
        <end position="115"/>
    </location>
</feature>
<feature type="transmembrane region" description="Helical" evidence="1">
    <location>
        <begin position="42"/>
        <end position="63"/>
    </location>
</feature>
<dbReference type="EMBL" id="CP026100">
    <property type="protein sequence ID" value="AYV44934.1"/>
    <property type="molecule type" value="Genomic_DNA"/>
</dbReference>
<keyword evidence="1" id="KW-0472">Membrane</keyword>
<reference evidence="2 5" key="2">
    <citation type="submission" date="2018-01" db="EMBL/GenBank/DDBJ databases">
        <title>Complete genome sequence of Caulobacter flavus RHGG3.</title>
        <authorList>
            <person name="Yang E."/>
        </authorList>
    </citation>
    <scope>NUCLEOTIDE SEQUENCE [LARGE SCALE GENOMIC DNA]</scope>
    <source>
        <strain evidence="2 5">RHGG3</strain>
    </source>
</reference>
<evidence type="ECO:0000313" key="2">
    <source>
        <dbReference type="EMBL" id="AYV44934.1"/>
    </source>
</evidence>
<dbReference type="EMBL" id="PJRQ01000012">
    <property type="protein sequence ID" value="PLR18061.1"/>
    <property type="molecule type" value="Genomic_DNA"/>
</dbReference>
<feature type="transmembrane region" description="Helical" evidence="1">
    <location>
        <begin position="219"/>
        <end position="245"/>
    </location>
</feature>
<evidence type="ECO:0000313" key="3">
    <source>
        <dbReference type="EMBL" id="PLR18061.1"/>
    </source>
</evidence>
<dbReference type="AlphaFoldDB" id="A0A2N5CW92"/>
<reference evidence="3 4" key="1">
    <citation type="submission" date="2017-12" db="EMBL/GenBank/DDBJ databases">
        <title>The genome sequence of Caulobacter flavus CGMCC1 15093.</title>
        <authorList>
            <person name="Gao J."/>
            <person name="Mao X."/>
            <person name="Sun J."/>
        </authorList>
    </citation>
    <scope>NUCLEOTIDE SEQUENCE [LARGE SCALE GENOMIC DNA]</scope>
    <source>
        <strain evidence="3 4">CGMCC1 15093</strain>
    </source>
</reference>
<evidence type="ECO:0000256" key="1">
    <source>
        <dbReference type="SAM" id="Phobius"/>
    </source>
</evidence>
<gene>
    <name evidence="2" type="ORF">C1707_00930</name>
    <name evidence="3" type="ORF">CFHF_06955</name>
</gene>
<keyword evidence="1" id="KW-1133">Transmembrane helix</keyword>
<evidence type="ECO:0000313" key="5">
    <source>
        <dbReference type="Proteomes" id="UP000281192"/>
    </source>
</evidence>
<keyword evidence="1" id="KW-0812">Transmembrane</keyword>
<dbReference type="Proteomes" id="UP000234483">
    <property type="component" value="Unassembled WGS sequence"/>
</dbReference>
<feature type="transmembrane region" description="Helical" evidence="1">
    <location>
        <begin position="135"/>
        <end position="160"/>
    </location>
</feature>